<dbReference type="SUPFAM" id="SSF49303">
    <property type="entry name" value="beta-Galactosidase/glucuronidase domain"/>
    <property type="match status" value="3"/>
</dbReference>
<evidence type="ECO:0000256" key="8">
    <source>
        <dbReference type="ARBA" id="ARBA00023180"/>
    </source>
</evidence>
<dbReference type="InterPro" id="IPR013783">
    <property type="entry name" value="Ig-like_fold"/>
</dbReference>
<dbReference type="Pfam" id="PF00703">
    <property type="entry name" value="Glyco_hydro_2"/>
    <property type="match status" value="1"/>
</dbReference>
<dbReference type="InterPro" id="IPR041447">
    <property type="entry name" value="Mannosidase_ig"/>
</dbReference>
<evidence type="ECO:0000256" key="6">
    <source>
        <dbReference type="ARBA" id="ARBA00022525"/>
    </source>
</evidence>
<sequence length="846" mass="97853">MNTDRVLSDGWELKRIDPREKIDAAAYGQEKEDWIQVKSMPAQVHDILYDNGFLDEEYRLGWCENVLWVGEYDWLYRCHFRCEDEASGAGLLFEGLDTYADIYLNGKLVGEHDNFYLPQEVKVSGSLQKENILLIHFHRVSDFLEREKWNPEWDGAVQKCKVIRKPIHDFPPEVPDGGSNYQGAIPYFSPIGVYGKVRVKTWGEARIEEVLAKVTVDEANDGKVRLIIKGEGGNTALSYKLYAGQELVQEGALEEVQEPGAEWSIESCFTVAQPSLWYPRGFGKPFRYRLEIIAAQRGNIVDKWERQIGFKKVEMPSPLEFIINGKRVRLWGGSMDPLQGYTHCYCRDRAMRLFDMAENANMNTLRIWGEGIPQPDEFYEEADRRGILIWQEFFLGHGAYPDTERIADECRKEAAALVKRLMHRPSLLMWCGGNETIMGAEFAGKEPFGKDIPLKVFPQVVEELDPGRYYHPNSPWGGEWANDPRTGDYHTYDCVWQYPYQDYPQFISEHIRTAPPVMHSLKKIIKGSIWPEDEKVSGWEAAAKQGLLSTYESPDCMPENWLQRSHRNANGQRKSGPYWEFYEPQGPEDMIYRFGAAYGQEIRRYGEQIRRGSRQPGESRRSKGYFSCKLLDTWPKVYCASIDFFQEGYIPYYSLVRLFQPVLLSFEKGESIRLWLVNDSDRDMEGTVTVSIYHLGEERNLRENQVDVRIGQGGSDMVFDLAEYQFFPKDCLLYAKFVEKNGDVCCSGVDYVDIERHLRYKEANLDVRLDGNYLVLKTDAFIRCVEIKGQSGEDEFGWLFSDNYFDLMPGEEKRVKILGNKDSGQLRIKGHYLQDEKVLSFTRKGL</sequence>
<evidence type="ECO:0000259" key="15">
    <source>
        <dbReference type="Pfam" id="PF17786"/>
    </source>
</evidence>
<dbReference type="PATRIC" id="fig|1432052.4.peg.2282"/>
<dbReference type="SUPFAM" id="SSF51445">
    <property type="entry name" value="(Trans)glycosidases"/>
    <property type="match status" value="1"/>
</dbReference>
<dbReference type="EMBL" id="MCGH01000002">
    <property type="protein sequence ID" value="ODM06152.1"/>
    <property type="molecule type" value="Genomic_DNA"/>
</dbReference>
<feature type="domain" description="Glycoside hydrolase family 2 immunoglobulin-like beta-sandwich" evidence="13">
    <location>
        <begin position="209"/>
        <end position="311"/>
    </location>
</feature>
<evidence type="ECO:0000259" key="13">
    <source>
        <dbReference type="Pfam" id="PF00703"/>
    </source>
</evidence>
<protein>
    <recommendedName>
        <fullName evidence="11">Beta-mannosidase B</fullName>
        <ecNumber evidence="5">3.2.1.25</ecNumber>
    </recommendedName>
    <alternativeName>
        <fullName evidence="12">Mannanase B</fullName>
    </alternativeName>
</protein>
<evidence type="ECO:0000313" key="18">
    <source>
        <dbReference type="Proteomes" id="UP000094067"/>
    </source>
</evidence>
<dbReference type="GO" id="GO:0005576">
    <property type="term" value="C:extracellular region"/>
    <property type="evidence" value="ECO:0007669"/>
    <property type="project" value="UniProtKB-SubCell"/>
</dbReference>
<gene>
    <name evidence="17" type="primary">csxA_4</name>
    <name evidence="17" type="ORF">BEI61_02041</name>
</gene>
<evidence type="ECO:0000256" key="3">
    <source>
        <dbReference type="ARBA" id="ARBA00004740"/>
    </source>
</evidence>
<evidence type="ECO:0000256" key="1">
    <source>
        <dbReference type="ARBA" id="ARBA00000829"/>
    </source>
</evidence>
<dbReference type="Pfam" id="PF17753">
    <property type="entry name" value="Ig_mannosidase"/>
    <property type="match status" value="1"/>
</dbReference>
<dbReference type="InterPro" id="IPR006102">
    <property type="entry name" value="Ig-like_GH2"/>
</dbReference>
<dbReference type="GO" id="GO:0005975">
    <property type="term" value="P:carbohydrate metabolic process"/>
    <property type="evidence" value="ECO:0007669"/>
    <property type="project" value="InterPro"/>
</dbReference>
<evidence type="ECO:0000259" key="16">
    <source>
        <dbReference type="Pfam" id="PF22666"/>
    </source>
</evidence>
<dbReference type="PANTHER" id="PTHR43730">
    <property type="entry name" value="BETA-MANNOSIDASE"/>
    <property type="match status" value="1"/>
</dbReference>
<dbReference type="Proteomes" id="UP000094067">
    <property type="component" value="Unassembled WGS sequence"/>
</dbReference>
<dbReference type="Pfam" id="PF22666">
    <property type="entry name" value="Glyco_hydro_2_N2"/>
    <property type="match status" value="1"/>
</dbReference>
<comment type="similarity">
    <text evidence="10">Belongs to the glycosyl hydrolase 2 family. Beta-mannosidase B subfamily.</text>
</comment>
<comment type="caution">
    <text evidence="17">The sequence shown here is derived from an EMBL/GenBank/DDBJ whole genome shotgun (WGS) entry which is preliminary data.</text>
</comment>
<dbReference type="InterPro" id="IPR050887">
    <property type="entry name" value="Beta-mannosidase_GH2"/>
</dbReference>
<keyword evidence="9 17" id="KW-0326">Glycosidase</keyword>
<evidence type="ECO:0000259" key="14">
    <source>
        <dbReference type="Pfam" id="PF17753"/>
    </source>
</evidence>
<dbReference type="Pfam" id="PF17786">
    <property type="entry name" value="Mannosidase_ig"/>
    <property type="match status" value="1"/>
</dbReference>
<dbReference type="EC" id="3.2.1.25" evidence="5"/>
<keyword evidence="7 17" id="KW-0378">Hydrolase</keyword>
<comment type="catalytic activity">
    <reaction evidence="1">
        <text>Hydrolysis of terminal, non-reducing beta-D-mannose residues in beta-D-mannosides.</text>
        <dbReference type="EC" id="3.2.1.25"/>
    </reaction>
</comment>
<evidence type="ECO:0000256" key="10">
    <source>
        <dbReference type="ARBA" id="ARBA00038429"/>
    </source>
</evidence>
<evidence type="ECO:0000256" key="12">
    <source>
        <dbReference type="ARBA" id="ARBA00041614"/>
    </source>
</evidence>
<evidence type="ECO:0000256" key="4">
    <source>
        <dbReference type="ARBA" id="ARBA00011738"/>
    </source>
</evidence>
<name>A0A1E3ABL2_9FIRM</name>
<dbReference type="InterPro" id="IPR036156">
    <property type="entry name" value="Beta-gal/glucu_dom_sf"/>
</dbReference>
<dbReference type="Gene3D" id="2.60.120.260">
    <property type="entry name" value="Galactose-binding domain-like"/>
    <property type="match status" value="1"/>
</dbReference>
<comment type="subcellular location">
    <subcellularLocation>
        <location evidence="2">Secreted</location>
    </subcellularLocation>
</comment>
<evidence type="ECO:0000256" key="2">
    <source>
        <dbReference type="ARBA" id="ARBA00004613"/>
    </source>
</evidence>
<dbReference type="InterPro" id="IPR054593">
    <property type="entry name" value="Beta-mannosidase-like_N2"/>
</dbReference>
<feature type="domain" description="Beta-mannosidase Ig-fold" evidence="14">
    <location>
        <begin position="767"/>
        <end position="819"/>
    </location>
</feature>
<evidence type="ECO:0000256" key="7">
    <source>
        <dbReference type="ARBA" id="ARBA00022801"/>
    </source>
</evidence>
<feature type="domain" description="Beta-mannosidase-like galactose-binding" evidence="16">
    <location>
        <begin position="30"/>
        <end position="166"/>
    </location>
</feature>
<dbReference type="GO" id="GO:0004567">
    <property type="term" value="F:beta-mannosidase activity"/>
    <property type="evidence" value="ECO:0007669"/>
    <property type="project" value="UniProtKB-EC"/>
</dbReference>
<dbReference type="RefSeq" id="WP_069153396.1">
    <property type="nucleotide sequence ID" value="NZ_DAWDRA010000021.1"/>
</dbReference>
<dbReference type="PANTHER" id="PTHR43730:SF1">
    <property type="entry name" value="BETA-MANNOSIDASE"/>
    <property type="match status" value="1"/>
</dbReference>
<dbReference type="Gene3D" id="3.20.20.80">
    <property type="entry name" value="Glycosidases"/>
    <property type="match status" value="1"/>
</dbReference>
<evidence type="ECO:0000313" key="17">
    <source>
        <dbReference type="EMBL" id="ODM06152.1"/>
    </source>
</evidence>
<feature type="domain" description="Mannosidase Ig/CBM-like" evidence="15">
    <location>
        <begin position="671"/>
        <end position="751"/>
    </location>
</feature>
<dbReference type="GO" id="GO:0006516">
    <property type="term" value="P:glycoprotein catabolic process"/>
    <property type="evidence" value="ECO:0007669"/>
    <property type="project" value="TreeGrafter"/>
</dbReference>
<dbReference type="Gene3D" id="2.60.40.10">
    <property type="entry name" value="Immunoglobulins"/>
    <property type="match status" value="2"/>
</dbReference>
<proteinExistence type="inferred from homology"/>
<dbReference type="SUPFAM" id="SSF49785">
    <property type="entry name" value="Galactose-binding domain-like"/>
    <property type="match status" value="1"/>
</dbReference>
<accession>A0A1E3ABL2</accession>
<evidence type="ECO:0000256" key="5">
    <source>
        <dbReference type="ARBA" id="ARBA00012754"/>
    </source>
</evidence>
<keyword evidence="6" id="KW-0964">Secreted</keyword>
<reference evidence="17 18" key="1">
    <citation type="submission" date="2016-07" db="EMBL/GenBank/DDBJ databases">
        <title>Characterization of isolates of Eisenbergiella tayi derived from blood cultures, using whole genome sequencing.</title>
        <authorList>
            <person name="Burdz T."/>
            <person name="Wiebe D."/>
            <person name="Huynh C."/>
            <person name="Bernard K."/>
        </authorList>
    </citation>
    <scope>NUCLEOTIDE SEQUENCE [LARGE SCALE GENOMIC DNA]</scope>
    <source>
        <strain evidence="17 18">NML 110608</strain>
    </source>
</reference>
<keyword evidence="8" id="KW-0325">Glycoprotein</keyword>
<dbReference type="AlphaFoldDB" id="A0A1E3ABL2"/>
<organism evidence="17 18">
    <name type="scientific">Eisenbergiella tayi</name>
    <dbReference type="NCBI Taxonomy" id="1432052"/>
    <lineage>
        <taxon>Bacteria</taxon>
        <taxon>Bacillati</taxon>
        <taxon>Bacillota</taxon>
        <taxon>Clostridia</taxon>
        <taxon>Lachnospirales</taxon>
        <taxon>Lachnospiraceae</taxon>
        <taxon>Eisenbergiella</taxon>
    </lineage>
</organism>
<dbReference type="InterPro" id="IPR008979">
    <property type="entry name" value="Galactose-bd-like_sf"/>
</dbReference>
<comment type="subunit">
    <text evidence="4">Homodimer.</text>
</comment>
<dbReference type="InterPro" id="IPR041625">
    <property type="entry name" value="Beta-mannosidase_Ig"/>
</dbReference>
<comment type="pathway">
    <text evidence="3">Glycan metabolism; N-glycan degradation.</text>
</comment>
<dbReference type="InterPro" id="IPR017853">
    <property type="entry name" value="GH"/>
</dbReference>
<evidence type="ECO:0000256" key="11">
    <source>
        <dbReference type="ARBA" id="ARBA00041069"/>
    </source>
</evidence>
<evidence type="ECO:0000256" key="9">
    <source>
        <dbReference type="ARBA" id="ARBA00023295"/>
    </source>
</evidence>